<dbReference type="InterPro" id="IPR012845">
    <property type="entry name" value="RNA_pol_sigma_FliA_WhiG"/>
</dbReference>
<organism evidence="7 8">
    <name type="scientific">Candidatus Anaerobiospirillum pullistercoris</name>
    <dbReference type="NCBI Taxonomy" id="2838452"/>
    <lineage>
        <taxon>Bacteria</taxon>
        <taxon>Pseudomonadati</taxon>
        <taxon>Pseudomonadota</taxon>
        <taxon>Gammaproteobacteria</taxon>
        <taxon>Aeromonadales</taxon>
        <taxon>Succinivibrionaceae</taxon>
        <taxon>Anaerobiospirillum</taxon>
    </lineage>
</organism>
<dbReference type="PROSITE" id="PS00715">
    <property type="entry name" value="SIGMA70_1"/>
    <property type="match status" value="1"/>
</dbReference>
<evidence type="ECO:0000256" key="5">
    <source>
        <dbReference type="SAM" id="MobiDB-lite"/>
    </source>
</evidence>
<gene>
    <name evidence="7" type="ORF">H9850_09430</name>
</gene>
<dbReference type="GO" id="GO:0003899">
    <property type="term" value="F:DNA-directed RNA polymerase activity"/>
    <property type="evidence" value="ECO:0007669"/>
    <property type="project" value="InterPro"/>
</dbReference>
<dbReference type="FunFam" id="1.10.1740.10:FF:000002">
    <property type="entry name" value="RNA polymerase sigma factor FliA"/>
    <property type="match status" value="1"/>
</dbReference>
<evidence type="ECO:0000256" key="2">
    <source>
        <dbReference type="ARBA" id="ARBA00023082"/>
    </source>
</evidence>
<feature type="region of interest" description="Disordered" evidence="5">
    <location>
        <begin position="252"/>
        <end position="272"/>
    </location>
</feature>
<keyword evidence="4" id="KW-0804">Transcription</keyword>
<dbReference type="NCBIfam" id="TIGR02937">
    <property type="entry name" value="sigma70-ECF"/>
    <property type="match status" value="1"/>
</dbReference>
<dbReference type="GO" id="GO:0003677">
    <property type="term" value="F:DNA binding"/>
    <property type="evidence" value="ECO:0007669"/>
    <property type="project" value="UniProtKB-KW"/>
</dbReference>
<feature type="compositionally biased region" description="Polar residues" evidence="5">
    <location>
        <begin position="314"/>
        <end position="327"/>
    </location>
</feature>
<dbReference type="NCBIfam" id="TIGR02479">
    <property type="entry name" value="FliA_WhiG"/>
    <property type="match status" value="1"/>
</dbReference>
<keyword evidence="3" id="KW-0238">DNA-binding</keyword>
<evidence type="ECO:0000256" key="1">
    <source>
        <dbReference type="ARBA" id="ARBA00023015"/>
    </source>
</evidence>
<dbReference type="Gene3D" id="1.20.140.160">
    <property type="match status" value="1"/>
</dbReference>
<sequence>MANLGQTRAKGAKAYQGQQIVDRNSLVIKYAPLVKRVALHLKNRLPGSVDVNDLIQAGMIGLIESIQHYKEGQGAVFETYASIRIKGAMLDDLRQSDWTPRGVHQNTRAIRESMTRLAHRYGRPATDVEIAADLKVDINRYHQMLLDSTASQVVGIEDTGLTEDVISESGADVSYDKLFEDINDTQFKAALQHAIETLPERESKIVSFYYDQELNLREIGLILGISESRTCQILSQALMRVRAKLSEWGVAQKADKDRSTEENRRVAPIAPGAVAVETEAQSKKESLLFDENGEITMRTAQGAAAEAKRQIEQHTLTSQAVRTTSDGKTVIESVGEAREDRAADSAPKTTRTRGRLAGSASSKSARGRGHAVGPATADAAQGTDGQTTGTRRRGRPRKAAQMQMALAKAKAAAASVNAAVKDVASVADVATK</sequence>
<accession>A0A9D1WEZ2</accession>
<dbReference type="Pfam" id="PF04545">
    <property type="entry name" value="Sigma70_r4"/>
    <property type="match status" value="1"/>
</dbReference>
<dbReference type="SUPFAM" id="SSF88659">
    <property type="entry name" value="Sigma3 and sigma4 domains of RNA polymerase sigma factors"/>
    <property type="match status" value="2"/>
</dbReference>
<dbReference type="GO" id="GO:0016987">
    <property type="term" value="F:sigma factor activity"/>
    <property type="evidence" value="ECO:0007669"/>
    <property type="project" value="UniProtKB-KW"/>
</dbReference>
<dbReference type="PANTHER" id="PTHR30385:SF7">
    <property type="entry name" value="RNA POLYMERASE SIGMA FACTOR FLIA"/>
    <property type="match status" value="1"/>
</dbReference>
<evidence type="ECO:0000313" key="7">
    <source>
        <dbReference type="EMBL" id="HIX57673.1"/>
    </source>
</evidence>
<keyword evidence="2" id="KW-0731">Sigma factor</keyword>
<dbReference type="EMBL" id="DXEV01000185">
    <property type="protein sequence ID" value="HIX57673.1"/>
    <property type="molecule type" value="Genomic_DNA"/>
</dbReference>
<dbReference type="Gene3D" id="1.10.1740.10">
    <property type="match status" value="1"/>
</dbReference>
<dbReference type="AlphaFoldDB" id="A0A9D1WEZ2"/>
<evidence type="ECO:0000313" key="8">
    <source>
        <dbReference type="Proteomes" id="UP000886829"/>
    </source>
</evidence>
<feature type="compositionally biased region" description="Low complexity" evidence="5">
    <location>
        <begin position="355"/>
        <end position="364"/>
    </location>
</feature>
<dbReference type="InterPro" id="IPR013324">
    <property type="entry name" value="RNA_pol_sigma_r3/r4-like"/>
</dbReference>
<feature type="compositionally biased region" description="Basic and acidic residues" evidence="5">
    <location>
        <begin position="253"/>
        <end position="265"/>
    </location>
</feature>
<dbReference type="PRINTS" id="PR00046">
    <property type="entry name" value="SIGMA70FCT"/>
</dbReference>
<dbReference type="SUPFAM" id="SSF88946">
    <property type="entry name" value="Sigma2 domain of RNA polymerase sigma factors"/>
    <property type="match status" value="1"/>
</dbReference>
<dbReference type="InterPro" id="IPR000943">
    <property type="entry name" value="RNA_pol_sigma70"/>
</dbReference>
<dbReference type="NCBIfam" id="NF005413">
    <property type="entry name" value="PRK06986.1"/>
    <property type="match status" value="1"/>
</dbReference>
<evidence type="ECO:0000256" key="3">
    <source>
        <dbReference type="ARBA" id="ARBA00023125"/>
    </source>
</evidence>
<evidence type="ECO:0000259" key="6">
    <source>
        <dbReference type="PROSITE" id="PS00715"/>
    </source>
</evidence>
<evidence type="ECO:0000256" key="4">
    <source>
        <dbReference type="ARBA" id="ARBA00023163"/>
    </source>
</evidence>
<feature type="domain" description="RNA polymerase sigma-70" evidence="6">
    <location>
        <begin position="53"/>
        <end position="66"/>
    </location>
</feature>
<feature type="region of interest" description="Disordered" evidence="5">
    <location>
        <begin position="314"/>
        <end position="403"/>
    </location>
</feature>
<dbReference type="Pfam" id="PF04542">
    <property type="entry name" value="Sigma70_r2"/>
    <property type="match status" value="1"/>
</dbReference>
<reference evidence="7" key="2">
    <citation type="submission" date="2021-04" db="EMBL/GenBank/DDBJ databases">
        <authorList>
            <person name="Gilroy R."/>
        </authorList>
    </citation>
    <scope>NUCLEOTIDE SEQUENCE</scope>
    <source>
        <strain evidence="7">USASDec5-558</strain>
    </source>
</reference>
<reference evidence="7" key="1">
    <citation type="journal article" date="2021" name="PeerJ">
        <title>Extensive microbial diversity within the chicken gut microbiome revealed by metagenomics and culture.</title>
        <authorList>
            <person name="Gilroy R."/>
            <person name="Ravi A."/>
            <person name="Getino M."/>
            <person name="Pursley I."/>
            <person name="Horton D.L."/>
            <person name="Alikhan N.F."/>
            <person name="Baker D."/>
            <person name="Gharbi K."/>
            <person name="Hall N."/>
            <person name="Watson M."/>
            <person name="Adriaenssens E.M."/>
            <person name="Foster-Nyarko E."/>
            <person name="Jarju S."/>
            <person name="Secka A."/>
            <person name="Antonio M."/>
            <person name="Oren A."/>
            <person name="Chaudhuri R.R."/>
            <person name="La Ragione R."/>
            <person name="Hildebrand F."/>
            <person name="Pallen M.J."/>
        </authorList>
    </citation>
    <scope>NUCLEOTIDE SEQUENCE</scope>
    <source>
        <strain evidence="7">USASDec5-558</strain>
    </source>
</reference>
<proteinExistence type="predicted"/>
<dbReference type="GO" id="GO:0006352">
    <property type="term" value="P:DNA-templated transcription initiation"/>
    <property type="evidence" value="ECO:0007669"/>
    <property type="project" value="InterPro"/>
</dbReference>
<dbReference type="InterPro" id="IPR013325">
    <property type="entry name" value="RNA_pol_sigma_r2"/>
</dbReference>
<name>A0A9D1WEZ2_9GAMM</name>
<dbReference type="CDD" id="cd06171">
    <property type="entry name" value="Sigma70_r4"/>
    <property type="match status" value="1"/>
</dbReference>
<feature type="compositionally biased region" description="Low complexity" evidence="5">
    <location>
        <begin position="371"/>
        <end position="389"/>
    </location>
</feature>
<comment type="caution">
    <text evidence="7">The sequence shown here is derived from an EMBL/GenBank/DDBJ whole genome shotgun (WGS) entry which is preliminary data.</text>
</comment>
<dbReference type="InterPro" id="IPR014284">
    <property type="entry name" value="RNA_pol_sigma-70_dom"/>
</dbReference>
<protein>
    <submittedName>
        <fullName evidence="7">RNA polymerase sigma factor FliA</fullName>
    </submittedName>
</protein>
<dbReference type="InterPro" id="IPR007627">
    <property type="entry name" value="RNA_pol_sigma70_r2"/>
</dbReference>
<dbReference type="PANTHER" id="PTHR30385">
    <property type="entry name" value="SIGMA FACTOR F FLAGELLAR"/>
    <property type="match status" value="1"/>
</dbReference>
<dbReference type="Proteomes" id="UP000886829">
    <property type="component" value="Unassembled WGS sequence"/>
</dbReference>
<dbReference type="InterPro" id="IPR007630">
    <property type="entry name" value="RNA_pol_sigma70_r4"/>
</dbReference>
<keyword evidence="1" id="KW-0805">Transcription regulation</keyword>